<dbReference type="RefSeq" id="WP_345419609.1">
    <property type="nucleotide sequence ID" value="NZ_AP031496.1"/>
</dbReference>
<reference evidence="3" key="1">
    <citation type="journal article" date="2019" name="Int. J. Syst. Evol. Microbiol.">
        <title>The Global Catalogue of Microorganisms (GCM) 10K type strain sequencing project: providing services to taxonomists for standard genome sequencing and annotation.</title>
        <authorList>
            <consortium name="The Broad Institute Genomics Platform"/>
            <consortium name="The Broad Institute Genome Sequencing Center for Infectious Disease"/>
            <person name="Wu L."/>
            <person name="Ma J."/>
        </authorList>
    </citation>
    <scope>NUCLEOTIDE SEQUENCE [LARGE SCALE GENOMIC DNA]</scope>
    <source>
        <strain evidence="3">JCM 19134</strain>
    </source>
</reference>
<protein>
    <submittedName>
        <fullName evidence="2">Endonuclease/exonuclease/phosphatase family protein</fullName>
    </submittedName>
</protein>
<evidence type="ECO:0000313" key="3">
    <source>
        <dbReference type="Proteomes" id="UP001409585"/>
    </source>
</evidence>
<dbReference type="NCBIfam" id="NF003842">
    <property type="entry name" value="PRK05421.1-4"/>
    <property type="match status" value="1"/>
</dbReference>
<keyword evidence="3" id="KW-1185">Reference proteome</keyword>
<dbReference type="Pfam" id="PF03372">
    <property type="entry name" value="Exo_endo_phos"/>
    <property type="match status" value="1"/>
</dbReference>
<keyword evidence="2" id="KW-0255">Endonuclease</keyword>
<dbReference type="InterPro" id="IPR036691">
    <property type="entry name" value="Endo/exonu/phosph_ase_sf"/>
</dbReference>
<dbReference type="Proteomes" id="UP001409585">
    <property type="component" value="Unassembled WGS sequence"/>
</dbReference>
<comment type="caution">
    <text evidence="2">The sequence shown here is derived from an EMBL/GenBank/DDBJ whole genome shotgun (WGS) entry which is preliminary data.</text>
</comment>
<gene>
    <name evidence="2" type="ORF">GCM10025791_15320</name>
</gene>
<dbReference type="EMBL" id="BAABLX010000009">
    <property type="protein sequence ID" value="GAA4938306.1"/>
    <property type="molecule type" value="Genomic_DNA"/>
</dbReference>
<dbReference type="GO" id="GO:0004519">
    <property type="term" value="F:endonuclease activity"/>
    <property type="evidence" value="ECO:0007669"/>
    <property type="project" value="UniProtKB-KW"/>
</dbReference>
<dbReference type="AlphaFoldDB" id="A0AAV3U0F3"/>
<sequence length="246" mass="28271">MYKPKNYENKLHLAHQGQIFQPQLTVVCWNVAKLSHTVSCANLLNHWLDRSASNLVLFQESRYQPEMVEPYCDLSWVFSANIETPRQHFGVQTLFDWQCDQSTGLITQRQELGLATHKTTLFTTHALAGGEPLLCANIHAINFVPNAYFYSEIARVLEQIKHHTGPILVGGDFNTWNAARVRFIEQQMALAGLQAVEHREPHFIKRFGRHRLDHLFYRGLTLEDAWVVNTARVSDHNPLIARFGVE</sequence>
<dbReference type="Gene3D" id="3.60.10.10">
    <property type="entry name" value="Endonuclease/exonuclease/phosphatase"/>
    <property type="match status" value="1"/>
</dbReference>
<keyword evidence="2" id="KW-0378">Hydrolase</keyword>
<keyword evidence="2" id="KW-0540">Nuclease</keyword>
<dbReference type="InterPro" id="IPR005135">
    <property type="entry name" value="Endo/exonuclease/phosphatase"/>
</dbReference>
<proteinExistence type="predicted"/>
<name>A0AAV3U0F3_9ALTE</name>
<evidence type="ECO:0000259" key="1">
    <source>
        <dbReference type="Pfam" id="PF03372"/>
    </source>
</evidence>
<dbReference type="SUPFAM" id="SSF56219">
    <property type="entry name" value="DNase I-like"/>
    <property type="match status" value="1"/>
</dbReference>
<accession>A0AAV3U0F3</accession>
<evidence type="ECO:0000313" key="2">
    <source>
        <dbReference type="EMBL" id="GAA4938306.1"/>
    </source>
</evidence>
<organism evidence="2 3">
    <name type="scientific">Halioxenophilus aromaticivorans</name>
    <dbReference type="NCBI Taxonomy" id="1306992"/>
    <lineage>
        <taxon>Bacteria</taxon>
        <taxon>Pseudomonadati</taxon>
        <taxon>Pseudomonadota</taxon>
        <taxon>Gammaproteobacteria</taxon>
        <taxon>Alteromonadales</taxon>
        <taxon>Alteromonadaceae</taxon>
        <taxon>Halioxenophilus</taxon>
    </lineage>
</organism>
<feature type="domain" description="Endonuclease/exonuclease/phosphatase" evidence="1">
    <location>
        <begin position="29"/>
        <end position="236"/>
    </location>
</feature>